<dbReference type="PROSITE" id="PS00867">
    <property type="entry name" value="CPSASE_2"/>
    <property type="match status" value="1"/>
</dbReference>
<evidence type="ECO:0000259" key="12">
    <source>
        <dbReference type="PROSITE" id="PS50968"/>
    </source>
</evidence>
<dbReference type="FunFam" id="3.40.50.20:FF:000010">
    <property type="entry name" value="Propionyl-CoA carboxylase subunit alpha"/>
    <property type="match status" value="1"/>
</dbReference>
<comment type="subcellular location">
    <subcellularLocation>
        <location evidence="2">Mitochondrion matrix</location>
    </subcellularLocation>
</comment>
<dbReference type="Pfam" id="PF18140">
    <property type="entry name" value="PCC_BT"/>
    <property type="match status" value="1"/>
</dbReference>
<dbReference type="PANTHER" id="PTHR18866:SF33">
    <property type="entry name" value="METHYLCROTONOYL-COA CARBOXYLASE SUBUNIT ALPHA, MITOCHONDRIAL-RELATED"/>
    <property type="match status" value="1"/>
</dbReference>
<dbReference type="PROSITE" id="PS50968">
    <property type="entry name" value="BIOTINYL_LIPOYL"/>
    <property type="match status" value="1"/>
</dbReference>
<dbReference type="AlphaFoldDB" id="T2MHX5"/>
<dbReference type="InterPro" id="IPR011764">
    <property type="entry name" value="Biotin_carboxylation_dom"/>
</dbReference>
<feature type="non-terminal residue" evidence="15">
    <location>
        <position position="1"/>
    </location>
</feature>
<evidence type="ECO:0000256" key="1">
    <source>
        <dbReference type="ARBA" id="ARBA00001953"/>
    </source>
</evidence>
<evidence type="ECO:0000256" key="9">
    <source>
        <dbReference type="ARBA" id="ARBA00031557"/>
    </source>
</evidence>
<dbReference type="GO" id="GO:0046872">
    <property type="term" value="F:metal ion binding"/>
    <property type="evidence" value="ECO:0007669"/>
    <property type="project" value="InterPro"/>
</dbReference>
<dbReference type="InterPro" id="IPR016185">
    <property type="entry name" value="PreATP-grasp_dom_sf"/>
</dbReference>
<dbReference type="NCBIfam" id="NF006367">
    <property type="entry name" value="PRK08591.1"/>
    <property type="match status" value="1"/>
</dbReference>
<dbReference type="InterPro" id="IPR041265">
    <property type="entry name" value="PCC_BT"/>
</dbReference>
<dbReference type="Gene3D" id="3.30.470.20">
    <property type="entry name" value="ATP-grasp fold, B domain"/>
    <property type="match status" value="1"/>
</dbReference>
<feature type="domain" description="Lipoyl-binding" evidence="12">
    <location>
        <begin position="662"/>
        <end position="737"/>
    </location>
</feature>
<dbReference type="PROSITE" id="PS00866">
    <property type="entry name" value="CPSASE_1"/>
    <property type="match status" value="1"/>
</dbReference>
<evidence type="ECO:0000256" key="6">
    <source>
        <dbReference type="ARBA" id="ARBA00022840"/>
    </source>
</evidence>
<dbReference type="OrthoDB" id="5975217at2759"/>
<reference evidence="15" key="1">
    <citation type="journal article" date="2013" name="Genome Biol. Evol.">
        <title>Punctuated emergences of genetic and phenotypic innovations in eumetazoan, bilaterian, euteleostome, and hominidae ancestors.</title>
        <authorList>
            <person name="Wenger Y."/>
            <person name="Galliot B."/>
        </authorList>
    </citation>
    <scope>NUCLEOTIDE SEQUENCE</scope>
    <source>
        <tissue evidence="15">Whole animals</tissue>
    </source>
</reference>
<dbReference type="InterPro" id="IPR011054">
    <property type="entry name" value="Rudment_hybrid_motif"/>
</dbReference>
<evidence type="ECO:0000259" key="14">
    <source>
        <dbReference type="PROSITE" id="PS50979"/>
    </source>
</evidence>
<dbReference type="InterPro" id="IPR013815">
    <property type="entry name" value="ATP_grasp_subdomain_1"/>
</dbReference>
<evidence type="ECO:0000256" key="3">
    <source>
        <dbReference type="ARBA" id="ARBA00018058"/>
    </source>
</evidence>
<comment type="cofactor">
    <cofactor evidence="1">
        <name>biotin</name>
        <dbReference type="ChEBI" id="CHEBI:57586"/>
    </cofactor>
</comment>
<dbReference type="InterPro" id="IPR000089">
    <property type="entry name" value="Biotin_lipoyl"/>
</dbReference>
<dbReference type="Gene3D" id="2.40.50.100">
    <property type="match status" value="1"/>
</dbReference>
<dbReference type="SUPFAM" id="SSF52440">
    <property type="entry name" value="PreATP-grasp domain"/>
    <property type="match status" value="1"/>
</dbReference>
<dbReference type="InterPro" id="IPR005481">
    <property type="entry name" value="BC-like_N"/>
</dbReference>
<evidence type="ECO:0000256" key="11">
    <source>
        <dbReference type="PROSITE-ProRule" id="PRU00409"/>
    </source>
</evidence>
<name>T2MHX5_HYDVU</name>
<dbReference type="Pfam" id="PF02786">
    <property type="entry name" value="CPSase_L_D2"/>
    <property type="match status" value="1"/>
</dbReference>
<keyword evidence="4" id="KW-0436">Ligase</keyword>
<keyword evidence="6 11" id="KW-0067">ATP-binding</keyword>
<dbReference type="PROSITE" id="PS50975">
    <property type="entry name" value="ATP_GRASP"/>
    <property type="match status" value="1"/>
</dbReference>
<dbReference type="Gene3D" id="3.40.50.20">
    <property type="match status" value="1"/>
</dbReference>
<dbReference type="Pfam" id="PF00364">
    <property type="entry name" value="Biotin_lipoyl"/>
    <property type="match status" value="1"/>
</dbReference>
<dbReference type="CDD" id="cd06850">
    <property type="entry name" value="biotinyl_domain"/>
    <property type="match status" value="1"/>
</dbReference>
<keyword evidence="8" id="KW-0092">Biotin</keyword>
<dbReference type="GO" id="GO:0005524">
    <property type="term" value="F:ATP binding"/>
    <property type="evidence" value="ECO:0007669"/>
    <property type="project" value="UniProtKB-UniRule"/>
</dbReference>
<feature type="domain" description="Biotin carboxylation" evidence="14">
    <location>
        <begin position="73"/>
        <end position="520"/>
    </location>
</feature>
<dbReference type="FunFam" id="3.30.1490.20:FF:000003">
    <property type="entry name" value="acetyl-CoA carboxylase isoform X1"/>
    <property type="match status" value="1"/>
</dbReference>
<dbReference type="EMBL" id="HAAD01005280">
    <property type="protein sequence ID" value="CDG71512.1"/>
    <property type="molecule type" value="mRNA"/>
</dbReference>
<dbReference type="InterPro" id="IPR011053">
    <property type="entry name" value="Single_hybrid_motif"/>
</dbReference>
<dbReference type="InterPro" id="IPR050856">
    <property type="entry name" value="Biotin_carboxylase_complex"/>
</dbReference>
<protein>
    <recommendedName>
        <fullName evidence="3">Propionyl-CoA carboxylase alpha chain, mitochondrial</fullName>
    </recommendedName>
    <alternativeName>
        <fullName evidence="9">Propanoyl-CoA:carbon dioxide ligase subunit alpha</fullName>
    </alternativeName>
</protein>
<evidence type="ECO:0000256" key="2">
    <source>
        <dbReference type="ARBA" id="ARBA00004305"/>
    </source>
</evidence>
<gene>
    <name evidence="15" type="primary">PCCA</name>
</gene>
<dbReference type="SMART" id="SM00878">
    <property type="entry name" value="Biotin_carb_C"/>
    <property type="match status" value="1"/>
</dbReference>
<evidence type="ECO:0000256" key="4">
    <source>
        <dbReference type="ARBA" id="ARBA00022598"/>
    </source>
</evidence>
<evidence type="ECO:0000259" key="13">
    <source>
        <dbReference type="PROSITE" id="PS50975"/>
    </source>
</evidence>
<dbReference type="GO" id="GO:0005759">
    <property type="term" value="C:mitochondrial matrix"/>
    <property type="evidence" value="ECO:0007669"/>
    <property type="project" value="UniProtKB-SubCell"/>
</dbReference>
<evidence type="ECO:0000256" key="10">
    <source>
        <dbReference type="ARBA" id="ARBA00048208"/>
    </source>
</evidence>
<dbReference type="Pfam" id="PF00289">
    <property type="entry name" value="Biotin_carb_N"/>
    <property type="match status" value="1"/>
</dbReference>
<dbReference type="PANTHER" id="PTHR18866">
    <property type="entry name" value="CARBOXYLASE:PYRUVATE/ACETYL-COA/PROPIONYL-COA CARBOXYLASE"/>
    <property type="match status" value="1"/>
</dbReference>
<dbReference type="Gene3D" id="3.30.1490.20">
    <property type="entry name" value="ATP-grasp fold, A domain"/>
    <property type="match status" value="1"/>
</dbReference>
<feature type="domain" description="ATP-grasp" evidence="13">
    <location>
        <begin position="194"/>
        <end position="389"/>
    </location>
</feature>
<dbReference type="InterPro" id="IPR011761">
    <property type="entry name" value="ATP-grasp"/>
</dbReference>
<evidence type="ECO:0000256" key="7">
    <source>
        <dbReference type="ARBA" id="ARBA00023098"/>
    </source>
</evidence>
<dbReference type="PROSITE" id="PS50979">
    <property type="entry name" value="BC"/>
    <property type="match status" value="1"/>
</dbReference>
<dbReference type="FunFam" id="3.30.470.20:FF:000028">
    <property type="entry name" value="Methylcrotonoyl-CoA carboxylase subunit alpha, mitochondrial"/>
    <property type="match status" value="1"/>
</dbReference>
<dbReference type="SUPFAM" id="SSF56059">
    <property type="entry name" value="Glutathione synthetase ATP-binding domain-like"/>
    <property type="match status" value="1"/>
</dbReference>
<dbReference type="GO" id="GO:0006629">
    <property type="term" value="P:lipid metabolic process"/>
    <property type="evidence" value="ECO:0007669"/>
    <property type="project" value="UniProtKB-KW"/>
</dbReference>
<dbReference type="GO" id="GO:0004658">
    <property type="term" value="F:propionyl-CoA carboxylase activity"/>
    <property type="evidence" value="ECO:0007669"/>
    <property type="project" value="TreeGrafter"/>
</dbReference>
<evidence type="ECO:0000256" key="8">
    <source>
        <dbReference type="ARBA" id="ARBA00023267"/>
    </source>
</evidence>
<keyword evidence="5 11" id="KW-0547">Nucleotide-binding</keyword>
<dbReference type="Pfam" id="PF02785">
    <property type="entry name" value="Biotin_carb_C"/>
    <property type="match status" value="1"/>
</dbReference>
<dbReference type="InterPro" id="IPR005479">
    <property type="entry name" value="CPAse_ATP-bd"/>
</dbReference>
<keyword evidence="7" id="KW-0443">Lipid metabolism</keyword>
<proteinExistence type="evidence at transcript level"/>
<organism evidence="15">
    <name type="scientific">Hydra vulgaris</name>
    <name type="common">Hydra</name>
    <name type="synonym">Hydra attenuata</name>
    <dbReference type="NCBI Taxonomy" id="6087"/>
    <lineage>
        <taxon>Eukaryota</taxon>
        <taxon>Metazoa</taxon>
        <taxon>Cnidaria</taxon>
        <taxon>Hydrozoa</taxon>
        <taxon>Hydroidolina</taxon>
        <taxon>Anthoathecata</taxon>
        <taxon>Aplanulata</taxon>
        <taxon>Hydridae</taxon>
        <taxon>Hydra</taxon>
    </lineage>
</organism>
<dbReference type="SUPFAM" id="SSF51230">
    <property type="entry name" value="Single hybrid motif"/>
    <property type="match status" value="1"/>
</dbReference>
<accession>T2MHX5</accession>
<comment type="catalytic activity">
    <reaction evidence="10">
        <text>butanoyl-CoA + hydrogencarbonate + ATP = (2S)-ethylmalonyl-CoA + ADP + phosphate + H(+)</text>
        <dbReference type="Rhea" id="RHEA:59520"/>
        <dbReference type="ChEBI" id="CHEBI:15378"/>
        <dbReference type="ChEBI" id="CHEBI:17544"/>
        <dbReference type="ChEBI" id="CHEBI:30616"/>
        <dbReference type="ChEBI" id="CHEBI:43474"/>
        <dbReference type="ChEBI" id="CHEBI:57371"/>
        <dbReference type="ChEBI" id="CHEBI:60909"/>
        <dbReference type="ChEBI" id="CHEBI:456216"/>
    </reaction>
    <physiologicalReaction direction="left-to-right" evidence="10">
        <dbReference type="Rhea" id="RHEA:59521"/>
    </physiologicalReaction>
</comment>
<dbReference type="SUPFAM" id="SSF51246">
    <property type="entry name" value="Rudiment single hybrid motif"/>
    <property type="match status" value="1"/>
</dbReference>
<sequence>FVTKYRNNIVFKCEVCFQVRRDAFKITIFCFCHFNSNKNICKMTSRFLLKSWFCKNNATKRLITSCPNTKDKPFEKVLIANRGEIACRIMNTCKRLGIKTVAVYSEADAQAKHVQMADEAVCIGPPPSKQSYLVIDKIVEACKLTGAQAVHPGYGFLSEKYQFYEKLENSGIIFIGPNKHALLAMGDKIESKKIGLKAKVNIIPGYDGVVEDVEKAIKLTKDIGYPVMLKASAGGGGKGMRVAYNDDEVRTGFRLSSQEAATSFNDDRLLIEKFVEDPRHIEIQVMGDNYGNVVYLNERECSIQRRNQKVIEEAPSSFLDAETRKAMGTQAVMLAKAVGYNSAGTVEFLVDKHRNFYFLEMNTRLQVEHPITELTTGLDIVELMLRSAAGQKLPIKQEDVTLKGWAVECRVYAEDPYKNFGLPSVGLLKKYIEPTHIPNVRCDSGIREGTDISIYYDSMICKLATYGKNREEALNIMDKALDSYVIRGVAHNISLLRDVCDNPRFREGKISTAFLPREYPEGFAGRKLSCEENDQLLSAAAFLFLKQEDLAGQFLNSKFRSPKISTTCNLFVKVNGITHHLIGSYDGKTMQVTVDGKRNVTFNSDSNTSSILFEAEVNGTPVIYQTLERKGQSYKIQLCGTLFNVDVLTQQQLDMGKFMIEKPKEEASPFLKTPMPGTIISVSCKVGDKVFEGQEVAVIEAMKLQNSLTISKTGIVKKIYVKPGQNLNEDDLILEISS</sequence>
<dbReference type="Gene3D" id="3.30.700.30">
    <property type="match status" value="1"/>
</dbReference>
<evidence type="ECO:0000313" key="15">
    <source>
        <dbReference type="EMBL" id="CDG71512.1"/>
    </source>
</evidence>
<dbReference type="InterPro" id="IPR005482">
    <property type="entry name" value="Biotin_COase_C"/>
</dbReference>
<evidence type="ECO:0000256" key="5">
    <source>
        <dbReference type="ARBA" id="ARBA00022741"/>
    </source>
</evidence>